<keyword evidence="5" id="KW-1185">Reference proteome</keyword>
<dbReference type="OrthoDB" id="784962at2759"/>
<dbReference type="Proteomes" id="UP000001542">
    <property type="component" value="Unassembled WGS sequence"/>
</dbReference>
<dbReference type="AlphaFoldDB" id="A2DJI4"/>
<gene>
    <name evidence="4" type="ORF">TVAG_101000</name>
</gene>
<dbReference type="InterPro" id="IPR050935">
    <property type="entry name" value="Bromo_chromatin_reader"/>
</dbReference>
<keyword evidence="1 2" id="KW-0103">Bromodomain</keyword>
<dbReference type="SUPFAM" id="SSF47370">
    <property type="entry name" value="Bromodomain"/>
    <property type="match status" value="1"/>
</dbReference>
<dbReference type="PANTHER" id="PTHR22880">
    <property type="entry name" value="FALZ-RELATED BROMODOMAIN-CONTAINING PROTEINS"/>
    <property type="match status" value="1"/>
</dbReference>
<dbReference type="eggNOG" id="KOG1474">
    <property type="taxonomic scope" value="Eukaryota"/>
</dbReference>
<dbReference type="KEGG" id="tva:5464910"/>
<dbReference type="PANTHER" id="PTHR22880:SF225">
    <property type="entry name" value="BROMODOMAIN-CONTAINING PROTEIN BET-1-RELATED"/>
    <property type="match status" value="1"/>
</dbReference>
<dbReference type="PRINTS" id="PR00503">
    <property type="entry name" value="BROMODOMAIN"/>
</dbReference>
<evidence type="ECO:0000313" key="4">
    <source>
        <dbReference type="EMBL" id="EAY19384.1"/>
    </source>
</evidence>
<dbReference type="Gene3D" id="1.20.920.10">
    <property type="entry name" value="Bromodomain-like"/>
    <property type="match status" value="1"/>
</dbReference>
<dbReference type="SMR" id="A2DJI4"/>
<feature type="domain" description="Bromo" evidence="3">
    <location>
        <begin position="19"/>
        <end position="91"/>
    </location>
</feature>
<dbReference type="InterPro" id="IPR001487">
    <property type="entry name" value="Bromodomain"/>
</dbReference>
<organism evidence="4 5">
    <name type="scientific">Trichomonas vaginalis (strain ATCC PRA-98 / G3)</name>
    <dbReference type="NCBI Taxonomy" id="412133"/>
    <lineage>
        <taxon>Eukaryota</taxon>
        <taxon>Metamonada</taxon>
        <taxon>Parabasalia</taxon>
        <taxon>Trichomonadida</taxon>
        <taxon>Trichomonadidae</taxon>
        <taxon>Trichomonas</taxon>
    </lineage>
</organism>
<dbReference type="RefSeq" id="XP_001580370.1">
    <property type="nucleotide sequence ID" value="XM_001580320.1"/>
</dbReference>
<dbReference type="InParanoid" id="A2DJI4"/>
<sequence>MNLSKFQREKCLQLIDKLISWEICQPFRELIDPVRDGAPNYFEVIKEPMSLNEVKKRLMNSQYPDLKTFIHDVNLIWDNARKYNGDDTIFAMMAKEAQSYFNRKMNNFPSSVEEDWLMKVRKIANEFHEAITHPPHDIDPKKQREIIAEATATQTNVV</sequence>
<reference evidence="4" key="2">
    <citation type="journal article" date="2007" name="Science">
        <title>Draft genome sequence of the sexually transmitted pathogen Trichomonas vaginalis.</title>
        <authorList>
            <person name="Carlton J.M."/>
            <person name="Hirt R.P."/>
            <person name="Silva J.C."/>
            <person name="Delcher A.L."/>
            <person name="Schatz M."/>
            <person name="Zhao Q."/>
            <person name="Wortman J.R."/>
            <person name="Bidwell S.L."/>
            <person name="Alsmark U.C.M."/>
            <person name="Besteiro S."/>
            <person name="Sicheritz-Ponten T."/>
            <person name="Noel C.J."/>
            <person name="Dacks J.B."/>
            <person name="Foster P.G."/>
            <person name="Simillion C."/>
            <person name="Van de Peer Y."/>
            <person name="Miranda-Saavedra D."/>
            <person name="Barton G.J."/>
            <person name="Westrop G.D."/>
            <person name="Mueller S."/>
            <person name="Dessi D."/>
            <person name="Fiori P.L."/>
            <person name="Ren Q."/>
            <person name="Paulsen I."/>
            <person name="Zhang H."/>
            <person name="Bastida-Corcuera F.D."/>
            <person name="Simoes-Barbosa A."/>
            <person name="Brown M.T."/>
            <person name="Hayes R.D."/>
            <person name="Mukherjee M."/>
            <person name="Okumura C.Y."/>
            <person name="Schneider R."/>
            <person name="Smith A.J."/>
            <person name="Vanacova S."/>
            <person name="Villalvazo M."/>
            <person name="Haas B.J."/>
            <person name="Pertea M."/>
            <person name="Feldblyum T.V."/>
            <person name="Utterback T.R."/>
            <person name="Shu C.L."/>
            <person name="Osoegawa K."/>
            <person name="de Jong P.J."/>
            <person name="Hrdy I."/>
            <person name="Horvathova L."/>
            <person name="Zubacova Z."/>
            <person name="Dolezal P."/>
            <person name="Malik S.B."/>
            <person name="Logsdon J.M. Jr."/>
            <person name="Henze K."/>
            <person name="Gupta A."/>
            <person name="Wang C.C."/>
            <person name="Dunne R.L."/>
            <person name="Upcroft J.A."/>
            <person name="Upcroft P."/>
            <person name="White O."/>
            <person name="Salzberg S.L."/>
            <person name="Tang P."/>
            <person name="Chiu C.-H."/>
            <person name="Lee Y.-S."/>
            <person name="Embley T.M."/>
            <person name="Coombs G.H."/>
            <person name="Mottram J.C."/>
            <person name="Tachezy J."/>
            <person name="Fraser-Liggett C.M."/>
            <person name="Johnson P.J."/>
        </authorList>
    </citation>
    <scope>NUCLEOTIDE SEQUENCE [LARGE SCALE GENOMIC DNA]</scope>
    <source>
        <strain evidence="4">G3</strain>
    </source>
</reference>
<protein>
    <submittedName>
        <fullName evidence="4">Bromodomain containing protein</fullName>
    </submittedName>
</protein>
<dbReference type="EMBL" id="DS113208">
    <property type="protein sequence ID" value="EAY19384.1"/>
    <property type="molecule type" value="Genomic_DNA"/>
</dbReference>
<dbReference type="Pfam" id="PF00439">
    <property type="entry name" value="Bromodomain"/>
    <property type="match status" value="1"/>
</dbReference>
<name>A2DJI4_TRIV3</name>
<proteinExistence type="predicted"/>
<evidence type="ECO:0000256" key="2">
    <source>
        <dbReference type="PROSITE-ProRule" id="PRU00035"/>
    </source>
</evidence>
<dbReference type="PROSITE" id="PS50014">
    <property type="entry name" value="BROMODOMAIN_2"/>
    <property type="match status" value="1"/>
</dbReference>
<reference evidence="4" key="1">
    <citation type="submission" date="2006-10" db="EMBL/GenBank/DDBJ databases">
        <authorList>
            <person name="Amadeo P."/>
            <person name="Zhao Q."/>
            <person name="Wortman J."/>
            <person name="Fraser-Liggett C."/>
            <person name="Carlton J."/>
        </authorList>
    </citation>
    <scope>NUCLEOTIDE SEQUENCE</scope>
    <source>
        <strain evidence="4">G3</strain>
    </source>
</reference>
<dbReference type="SMART" id="SM00297">
    <property type="entry name" value="BROMO"/>
    <property type="match status" value="1"/>
</dbReference>
<dbReference type="InterPro" id="IPR036427">
    <property type="entry name" value="Bromodomain-like_sf"/>
</dbReference>
<evidence type="ECO:0000313" key="5">
    <source>
        <dbReference type="Proteomes" id="UP000001542"/>
    </source>
</evidence>
<dbReference type="VEuPathDB" id="TrichDB:TVAG_101000"/>
<accession>A2DJI4</accession>
<evidence type="ECO:0000259" key="3">
    <source>
        <dbReference type="PROSITE" id="PS50014"/>
    </source>
</evidence>
<dbReference type="CDD" id="cd04369">
    <property type="entry name" value="Bromodomain"/>
    <property type="match status" value="1"/>
</dbReference>
<evidence type="ECO:0000256" key="1">
    <source>
        <dbReference type="ARBA" id="ARBA00023117"/>
    </source>
</evidence>
<dbReference type="VEuPathDB" id="TrichDB:TVAGG3_1036260"/>